<dbReference type="SUPFAM" id="SSF161098">
    <property type="entry name" value="MetI-like"/>
    <property type="match status" value="1"/>
</dbReference>
<accession>A0ABP9RTI6</accession>
<dbReference type="PROSITE" id="PS50928">
    <property type="entry name" value="ABC_TM1"/>
    <property type="match status" value="1"/>
</dbReference>
<dbReference type="InterPro" id="IPR035906">
    <property type="entry name" value="MetI-like_sf"/>
</dbReference>
<keyword evidence="6 7" id="KW-0472">Membrane</keyword>
<feature type="transmembrane region" description="Helical" evidence="7">
    <location>
        <begin position="132"/>
        <end position="151"/>
    </location>
</feature>
<feature type="domain" description="ABC transmembrane type-1" evidence="8">
    <location>
        <begin position="66"/>
        <end position="246"/>
    </location>
</feature>
<dbReference type="Gene3D" id="1.10.3720.10">
    <property type="entry name" value="MetI-like"/>
    <property type="match status" value="1"/>
</dbReference>
<feature type="transmembrane region" description="Helical" evidence="7">
    <location>
        <begin position="226"/>
        <end position="246"/>
    </location>
</feature>
<dbReference type="CDD" id="cd06261">
    <property type="entry name" value="TM_PBP2"/>
    <property type="match status" value="1"/>
</dbReference>
<evidence type="ECO:0000256" key="2">
    <source>
        <dbReference type="ARBA" id="ARBA00022448"/>
    </source>
</evidence>
<dbReference type="PANTHER" id="PTHR30151">
    <property type="entry name" value="ALKANE SULFONATE ABC TRANSPORTER-RELATED, MEMBRANE SUBUNIT"/>
    <property type="match status" value="1"/>
</dbReference>
<dbReference type="RefSeq" id="WP_345630000.1">
    <property type="nucleotide sequence ID" value="NZ_BAABJQ010000007.1"/>
</dbReference>
<evidence type="ECO:0000256" key="6">
    <source>
        <dbReference type="ARBA" id="ARBA00023136"/>
    </source>
</evidence>
<proteinExistence type="inferred from homology"/>
<dbReference type="InterPro" id="IPR000515">
    <property type="entry name" value="MetI-like"/>
</dbReference>
<dbReference type="EMBL" id="BAABJQ010000007">
    <property type="protein sequence ID" value="GAA5185624.1"/>
    <property type="molecule type" value="Genomic_DNA"/>
</dbReference>
<dbReference type="PANTHER" id="PTHR30151:SF20">
    <property type="entry name" value="ABC TRANSPORTER PERMEASE PROTEIN HI_0355-RELATED"/>
    <property type="match status" value="1"/>
</dbReference>
<feature type="transmembrane region" description="Helical" evidence="7">
    <location>
        <begin position="101"/>
        <end position="126"/>
    </location>
</feature>
<evidence type="ECO:0000256" key="4">
    <source>
        <dbReference type="ARBA" id="ARBA00022692"/>
    </source>
</evidence>
<evidence type="ECO:0000313" key="9">
    <source>
        <dbReference type="EMBL" id="GAA5185624.1"/>
    </source>
</evidence>
<sequence>MLMKTQARPKTGPLYTVGLPILGPVVFIAAWWLATIVFHIQQFVLPAPPQIVTAFGDQASLLFSSSWVTLRETLIGFLIAAVGGLVVALLLTTFDGIQRAAWPVVVTINAVPKLAVAPLLVLWMGFGGTPKIVMAALISFFPIVLSTANGLGSVPADLRELARALNAPWWKTFSKIRLPGALPQVFVGLKVAAPLAIVGAVVSELSNSSEGLGFVLINESAQGETAIAFAAVVLLTVESMLVYYALAGLERLVVPWARDTAKA</sequence>
<dbReference type="Proteomes" id="UP001501570">
    <property type="component" value="Unassembled WGS sequence"/>
</dbReference>
<dbReference type="Pfam" id="PF00528">
    <property type="entry name" value="BPD_transp_1"/>
    <property type="match status" value="1"/>
</dbReference>
<keyword evidence="3" id="KW-1003">Cell membrane</keyword>
<keyword evidence="10" id="KW-1185">Reference proteome</keyword>
<gene>
    <name evidence="9" type="ORF">GCM10023322_30030</name>
</gene>
<comment type="subcellular location">
    <subcellularLocation>
        <location evidence="1 7">Cell membrane</location>
        <topology evidence="1 7">Multi-pass membrane protein</topology>
    </subcellularLocation>
</comment>
<comment type="similarity">
    <text evidence="7">Belongs to the binding-protein-dependent transport system permease family.</text>
</comment>
<organism evidence="9 10">
    <name type="scientific">Rugosimonospora acidiphila</name>
    <dbReference type="NCBI Taxonomy" id="556531"/>
    <lineage>
        <taxon>Bacteria</taxon>
        <taxon>Bacillati</taxon>
        <taxon>Actinomycetota</taxon>
        <taxon>Actinomycetes</taxon>
        <taxon>Micromonosporales</taxon>
        <taxon>Micromonosporaceae</taxon>
        <taxon>Rugosimonospora</taxon>
    </lineage>
</organism>
<feature type="transmembrane region" description="Helical" evidence="7">
    <location>
        <begin position="74"/>
        <end position="94"/>
    </location>
</feature>
<evidence type="ECO:0000256" key="1">
    <source>
        <dbReference type="ARBA" id="ARBA00004651"/>
    </source>
</evidence>
<keyword evidence="5 7" id="KW-1133">Transmembrane helix</keyword>
<evidence type="ECO:0000256" key="3">
    <source>
        <dbReference type="ARBA" id="ARBA00022475"/>
    </source>
</evidence>
<evidence type="ECO:0000256" key="7">
    <source>
        <dbReference type="RuleBase" id="RU363032"/>
    </source>
</evidence>
<reference evidence="10" key="1">
    <citation type="journal article" date="2019" name="Int. J. Syst. Evol. Microbiol.">
        <title>The Global Catalogue of Microorganisms (GCM) 10K type strain sequencing project: providing services to taxonomists for standard genome sequencing and annotation.</title>
        <authorList>
            <consortium name="The Broad Institute Genomics Platform"/>
            <consortium name="The Broad Institute Genome Sequencing Center for Infectious Disease"/>
            <person name="Wu L."/>
            <person name="Ma J."/>
        </authorList>
    </citation>
    <scope>NUCLEOTIDE SEQUENCE [LARGE SCALE GENOMIC DNA]</scope>
    <source>
        <strain evidence="10">JCM 18304</strain>
    </source>
</reference>
<keyword evidence="4 7" id="KW-0812">Transmembrane</keyword>
<feature type="transmembrane region" description="Helical" evidence="7">
    <location>
        <begin position="185"/>
        <end position="206"/>
    </location>
</feature>
<evidence type="ECO:0000259" key="8">
    <source>
        <dbReference type="PROSITE" id="PS50928"/>
    </source>
</evidence>
<keyword evidence="2 7" id="KW-0813">Transport</keyword>
<comment type="caution">
    <text evidence="9">The sequence shown here is derived from an EMBL/GenBank/DDBJ whole genome shotgun (WGS) entry which is preliminary data.</text>
</comment>
<protein>
    <submittedName>
        <fullName evidence="9">ABC transporter permease</fullName>
    </submittedName>
</protein>
<feature type="transmembrane region" description="Helical" evidence="7">
    <location>
        <begin position="12"/>
        <end position="34"/>
    </location>
</feature>
<evidence type="ECO:0000313" key="10">
    <source>
        <dbReference type="Proteomes" id="UP001501570"/>
    </source>
</evidence>
<name>A0ABP9RTI6_9ACTN</name>
<evidence type="ECO:0000256" key="5">
    <source>
        <dbReference type="ARBA" id="ARBA00022989"/>
    </source>
</evidence>